<feature type="region of interest" description="Disordered" evidence="3">
    <location>
        <begin position="1"/>
        <end position="25"/>
    </location>
</feature>
<dbReference type="GO" id="GO:0006633">
    <property type="term" value="P:fatty acid biosynthetic process"/>
    <property type="evidence" value="ECO:0007669"/>
    <property type="project" value="TreeGrafter"/>
</dbReference>
<dbReference type="GO" id="GO:0004312">
    <property type="term" value="F:fatty acid synthase activity"/>
    <property type="evidence" value="ECO:0007669"/>
    <property type="project" value="TreeGrafter"/>
</dbReference>
<dbReference type="GO" id="GO:0044550">
    <property type="term" value="P:secondary metabolite biosynthetic process"/>
    <property type="evidence" value="ECO:0007669"/>
    <property type="project" value="TreeGrafter"/>
</dbReference>
<dbReference type="InterPro" id="IPR036291">
    <property type="entry name" value="NAD(P)-bd_dom_sf"/>
</dbReference>
<name>A0AAN9YR34_9PEZI</name>
<comment type="caution">
    <text evidence="5">The sequence shown here is derived from an EMBL/GenBank/DDBJ whole genome shotgun (WGS) entry which is preliminary data.</text>
</comment>
<organism evidence="5 6">
    <name type="scientific">Diatrype stigma</name>
    <dbReference type="NCBI Taxonomy" id="117547"/>
    <lineage>
        <taxon>Eukaryota</taxon>
        <taxon>Fungi</taxon>
        <taxon>Dikarya</taxon>
        <taxon>Ascomycota</taxon>
        <taxon>Pezizomycotina</taxon>
        <taxon>Sordariomycetes</taxon>
        <taxon>Xylariomycetidae</taxon>
        <taxon>Xylariales</taxon>
        <taxon>Diatrypaceae</taxon>
        <taxon>Diatrype</taxon>
    </lineage>
</organism>
<evidence type="ECO:0000259" key="4">
    <source>
        <dbReference type="Pfam" id="PF08659"/>
    </source>
</evidence>
<evidence type="ECO:0000313" key="6">
    <source>
        <dbReference type="Proteomes" id="UP001320420"/>
    </source>
</evidence>
<dbReference type="Gene3D" id="3.40.50.720">
    <property type="entry name" value="NAD(P)-binding Rossmann-like Domain"/>
    <property type="match status" value="1"/>
</dbReference>
<dbReference type="EMBL" id="JAKJXP020000022">
    <property type="protein sequence ID" value="KAK7754236.1"/>
    <property type="molecule type" value="Genomic_DNA"/>
</dbReference>
<feature type="domain" description="Ketoreductase (KR)" evidence="4">
    <location>
        <begin position="200"/>
        <end position="293"/>
    </location>
</feature>
<evidence type="ECO:0000256" key="1">
    <source>
        <dbReference type="ARBA" id="ARBA00022450"/>
    </source>
</evidence>
<protein>
    <recommendedName>
        <fullName evidence="4">Ketoreductase (KR) domain-containing protein</fullName>
    </recommendedName>
</protein>
<dbReference type="Pfam" id="PF08659">
    <property type="entry name" value="KR"/>
    <property type="match status" value="1"/>
</dbReference>
<accession>A0AAN9YR34</accession>
<dbReference type="Proteomes" id="UP001320420">
    <property type="component" value="Unassembled WGS sequence"/>
</dbReference>
<gene>
    <name evidence="5" type="ORF">SLS62_003813</name>
</gene>
<reference evidence="5 6" key="1">
    <citation type="submission" date="2024-02" db="EMBL/GenBank/DDBJ databases">
        <title>De novo assembly and annotation of 12 fungi associated with fruit tree decline syndrome in Ontario, Canada.</title>
        <authorList>
            <person name="Sulman M."/>
            <person name="Ellouze W."/>
            <person name="Ilyukhin E."/>
        </authorList>
    </citation>
    <scope>NUCLEOTIDE SEQUENCE [LARGE SCALE GENOMIC DNA]</scope>
    <source>
        <strain evidence="5 6">M11/M66-122</strain>
    </source>
</reference>
<dbReference type="PANTHER" id="PTHR43775">
    <property type="entry name" value="FATTY ACID SYNTHASE"/>
    <property type="match status" value="1"/>
</dbReference>
<keyword evidence="1" id="KW-0596">Phosphopantetheine</keyword>
<evidence type="ECO:0000313" key="5">
    <source>
        <dbReference type="EMBL" id="KAK7754236.1"/>
    </source>
</evidence>
<feature type="compositionally biased region" description="Polar residues" evidence="3">
    <location>
        <begin position="1"/>
        <end position="10"/>
    </location>
</feature>
<keyword evidence="6" id="KW-1185">Reference proteome</keyword>
<dbReference type="PANTHER" id="PTHR43775:SF29">
    <property type="entry name" value="ASPERFURANONE POLYKETIDE SYNTHASE AFOG-RELATED"/>
    <property type="match status" value="1"/>
</dbReference>
<dbReference type="InterPro" id="IPR050091">
    <property type="entry name" value="PKS_NRPS_Biosynth_Enz"/>
</dbReference>
<evidence type="ECO:0000256" key="3">
    <source>
        <dbReference type="SAM" id="MobiDB-lite"/>
    </source>
</evidence>
<sequence>MAAESPTTDAVYTLPVPPEGGPNGGPPCEKVEDLMESLNSFAKANGYCLIRRQASNYHDGKPTRYYVYCDRSSQHVSHSRGVRRATTRKNNCPFMAAVKANKSTDYKWVFELRAEEKYRMHNHDVSSAISHAHARRFTEQMEQQVRSMASVGISPMDIHATLKSGFPDHPVDRKDIYNFLQRNKRGSDIGHSQWKCDKEGSYLVTGGAGGLGRALLQWLADEGARYLIMPQRAGVTSPAAANTLISELRDRGVTVATPIYDPTSASSLSAMLKTCANEMPPIRGYINAAMALQVCGLAVILVVGDRD</sequence>
<keyword evidence="2" id="KW-0597">Phosphoprotein</keyword>
<dbReference type="AlphaFoldDB" id="A0AAN9YR34"/>
<dbReference type="SUPFAM" id="SSF51735">
    <property type="entry name" value="NAD(P)-binding Rossmann-fold domains"/>
    <property type="match status" value="1"/>
</dbReference>
<dbReference type="InterPro" id="IPR013968">
    <property type="entry name" value="PKS_KR"/>
</dbReference>
<evidence type="ECO:0000256" key="2">
    <source>
        <dbReference type="ARBA" id="ARBA00022553"/>
    </source>
</evidence>
<proteinExistence type="predicted"/>